<proteinExistence type="predicted"/>
<dbReference type="InterPro" id="IPR007379">
    <property type="entry name" value="Tim44-like_dom"/>
</dbReference>
<gene>
    <name evidence="3" type="ORF">CLEI1391_LOCUS15327</name>
</gene>
<dbReference type="Gene3D" id="3.10.450.240">
    <property type="match status" value="1"/>
</dbReference>
<organism evidence="3">
    <name type="scientific">Chlamydomonas leiostraca</name>
    <dbReference type="NCBI Taxonomy" id="1034604"/>
    <lineage>
        <taxon>Eukaryota</taxon>
        <taxon>Viridiplantae</taxon>
        <taxon>Chlorophyta</taxon>
        <taxon>core chlorophytes</taxon>
        <taxon>Chlorophyceae</taxon>
        <taxon>CS clade</taxon>
        <taxon>Chlamydomonadales</taxon>
        <taxon>Chlamydomonadaceae</taxon>
        <taxon>Chlamydomonas</taxon>
    </lineage>
</organism>
<feature type="compositionally biased region" description="Acidic residues" evidence="1">
    <location>
        <begin position="325"/>
        <end position="334"/>
    </location>
</feature>
<dbReference type="SUPFAM" id="SSF54427">
    <property type="entry name" value="NTF2-like"/>
    <property type="match status" value="1"/>
</dbReference>
<dbReference type="InterPro" id="IPR032710">
    <property type="entry name" value="NTF2-like_dom_sf"/>
</dbReference>
<sequence>MLSHLPHALSRVVRSSLAGSGCARGTMHSVMHGPTWSSACTQAAWPMPTATQPVEATCSTSTSYAATPSSTIISRIEAPTASRPSPAGMSLFTSRGIHTSRPMRDEDSNGQSDQGHHPYFPRLSQENKFQAQLEAAEVGKAWDGLLVCPWSELVDTPGTVLQRTLFGRPLAAFRRWVLGGLAGRVSDVATTMVQNEVEESFDREEFLAGAEAAVGAVLERWGEGDYDSLKQLCSERLAERMKIAADELREERGVALSGLELTSVNALSLVCINLWTAESIARFDPKWPEEVTPSTSSSWLVATVEIDATVTASLATAPKDKKGDDEEEGDEDDKGESGEGGKSAGTQQLARRGAWLFARGPLPRGASQNLNLPWRVISWW</sequence>
<reference evidence="3" key="1">
    <citation type="submission" date="2021-01" db="EMBL/GenBank/DDBJ databases">
        <authorList>
            <person name="Corre E."/>
            <person name="Pelletier E."/>
            <person name="Niang G."/>
            <person name="Scheremetjew M."/>
            <person name="Finn R."/>
            <person name="Kale V."/>
            <person name="Holt S."/>
            <person name="Cochrane G."/>
            <person name="Meng A."/>
            <person name="Brown T."/>
            <person name="Cohen L."/>
        </authorList>
    </citation>
    <scope>NUCLEOTIDE SEQUENCE</scope>
    <source>
        <strain evidence="3">SAG 11-49</strain>
    </source>
</reference>
<accession>A0A7S0WY62</accession>
<dbReference type="EMBL" id="HBFB01027438">
    <property type="protein sequence ID" value="CAD8690968.1"/>
    <property type="molecule type" value="Transcribed_RNA"/>
</dbReference>
<feature type="region of interest" description="Disordered" evidence="1">
    <location>
        <begin position="315"/>
        <end position="347"/>
    </location>
</feature>
<feature type="region of interest" description="Disordered" evidence="1">
    <location>
        <begin position="98"/>
        <end position="120"/>
    </location>
</feature>
<feature type="domain" description="Tim44-like" evidence="2">
    <location>
        <begin position="195"/>
        <end position="255"/>
    </location>
</feature>
<name>A0A7S0WY62_9CHLO</name>
<dbReference type="AlphaFoldDB" id="A0A7S0WY62"/>
<protein>
    <recommendedName>
        <fullName evidence="2">Tim44-like domain-containing protein</fullName>
    </recommendedName>
</protein>
<evidence type="ECO:0000313" key="3">
    <source>
        <dbReference type="EMBL" id="CAD8690968.1"/>
    </source>
</evidence>
<evidence type="ECO:0000256" key="1">
    <source>
        <dbReference type="SAM" id="MobiDB-lite"/>
    </source>
</evidence>
<evidence type="ECO:0000259" key="2">
    <source>
        <dbReference type="Pfam" id="PF04280"/>
    </source>
</evidence>
<dbReference type="Pfam" id="PF04280">
    <property type="entry name" value="Tim44"/>
    <property type="match status" value="1"/>
</dbReference>